<accession>A0A4P9C6A6</accession>
<keyword evidence="3" id="KW-1185">Reference proteome</keyword>
<protein>
    <submittedName>
        <fullName evidence="2">MarR family transcriptional regulator</fullName>
    </submittedName>
</protein>
<dbReference type="Pfam" id="PF01047">
    <property type="entry name" value="MarR"/>
    <property type="match status" value="1"/>
</dbReference>
<dbReference type="PANTHER" id="PTHR33164">
    <property type="entry name" value="TRANSCRIPTIONAL REGULATOR, MARR FAMILY"/>
    <property type="match status" value="1"/>
</dbReference>
<gene>
    <name evidence="2" type="ORF">CPZ25_006080</name>
</gene>
<name>A0A4P9C6A6_EUBML</name>
<dbReference type="GO" id="GO:0003700">
    <property type="term" value="F:DNA-binding transcription factor activity"/>
    <property type="evidence" value="ECO:0007669"/>
    <property type="project" value="InterPro"/>
</dbReference>
<dbReference type="SUPFAM" id="SSF46785">
    <property type="entry name" value="Winged helix' DNA-binding domain"/>
    <property type="match status" value="1"/>
</dbReference>
<dbReference type="InterPro" id="IPR036388">
    <property type="entry name" value="WH-like_DNA-bd_sf"/>
</dbReference>
<evidence type="ECO:0000259" key="1">
    <source>
        <dbReference type="PROSITE" id="PS50995"/>
    </source>
</evidence>
<dbReference type="KEGG" id="emt:CPZ25_006080"/>
<dbReference type="InterPro" id="IPR039422">
    <property type="entry name" value="MarR/SlyA-like"/>
</dbReference>
<dbReference type="EMBL" id="CP029487">
    <property type="protein sequence ID" value="QCT70913.1"/>
    <property type="molecule type" value="Genomic_DNA"/>
</dbReference>
<dbReference type="PANTHER" id="PTHR33164:SF43">
    <property type="entry name" value="HTH-TYPE TRANSCRIPTIONAL REPRESSOR YETL"/>
    <property type="match status" value="1"/>
</dbReference>
<dbReference type="InterPro" id="IPR036390">
    <property type="entry name" value="WH_DNA-bd_sf"/>
</dbReference>
<reference evidence="2 3" key="1">
    <citation type="submission" date="2018-05" db="EMBL/GenBank/DDBJ databases">
        <title>Genome comparison of Eubacterium sp.</title>
        <authorList>
            <person name="Feng Y."/>
            <person name="Sanchez-Andrea I."/>
            <person name="Stams A.J.M."/>
            <person name="De Vos W.M."/>
        </authorList>
    </citation>
    <scope>NUCLEOTIDE SEQUENCE [LARGE SCALE GENOMIC DNA]</scope>
    <source>
        <strain evidence="2 3">YI</strain>
    </source>
</reference>
<dbReference type="Gene3D" id="1.10.10.10">
    <property type="entry name" value="Winged helix-like DNA-binding domain superfamily/Winged helix DNA-binding domain"/>
    <property type="match status" value="1"/>
</dbReference>
<dbReference type="AlphaFoldDB" id="A0A4P9C6A6"/>
<evidence type="ECO:0000313" key="3">
    <source>
        <dbReference type="Proteomes" id="UP000218387"/>
    </source>
</evidence>
<organism evidence="2 3">
    <name type="scientific">Eubacterium maltosivorans</name>
    <dbReference type="NCBI Taxonomy" id="2041044"/>
    <lineage>
        <taxon>Bacteria</taxon>
        <taxon>Bacillati</taxon>
        <taxon>Bacillota</taxon>
        <taxon>Clostridia</taxon>
        <taxon>Eubacteriales</taxon>
        <taxon>Eubacteriaceae</taxon>
        <taxon>Eubacterium</taxon>
    </lineage>
</organism>
<dbReference type="RefSeq" id="WP_058694064.1">
    <property type="nucleotide sequence ID" value="NZ_CABJDW020000014.1"/>
</dbReference>
<feature type="domain" description="HTH marR-type" evidence="1">
    <location>
        <begin position="5"/>
        <end position="139"/>
    </location>
</feature>
<dbReference type="SMART" id="SM00347">
    <property type="entry name" value="HTH_MARR"/>
    <property type="match status" value="1"/>
</dbReference>
<evidence type="ECO:0000313" key="2">
    <source>
        <dbReference type="EMBL" id="QCT70913.1"/>
    </source>
</evidence>
<dbReference type="InterPro" id="IPR000835">
    <property type="entry name" value="HTH_MarR-typ"/>
</dbReference>
<dbReference type="PROSITE" id="PS50995">
    <property type="entry name" value="HTH_MARR_2"/>
    <property type="match status" value="1"/>
</dbReference>
<dbReference type="GO" id="GO:0006950">
    <property type="term" value="P:response to stress"/>
    <property type="evidence" value="ECO:0007669"/>
    <property type="project" value="TreeGrafter"/>
</dbReference>
<dbReference type="Proteomes" id="UP000218387">
    <property type="component" value="Chromosome"/>
</dbReference>
<sequence>MTCKRHELYQAYMKLLELGSQCSETISHECQAKALTRKQVYYLRIIDENNDMTFSKLADFTSNSKPTITEVINKFISWDCVYKEKSDKDKRVCYIHLTPKGKRIARAEELTQLRLIERIEACLDESEINTLITLLNKLN</sequence>
<proteinExistence type="predicted"/>